<dbReference type="EMBL" id="QJRX01000001">
    <property type="protein sequence ID" value="PYC29280.1"/>
    <property type="molecule type" value="Genomic_DNA"/>
</dbReference>
<name>A0A2V4LWT0_AQUAC</name>
<dbReference type="PROSITE" id="PS51257">
    <property type="entry name" value="PROKAR_LIPOPROTEIN"/>
    <property type="match status" value="1"/>
</dbReference>
<evidence type="ECO:0000256" key="1">
    <source>
        <dbReference type="SAM" id="SignalP"/>
    </source>
</evidence>
<gene>
    <name evidence="2" type="ORF">DMO17_00860</name>
</gene>
<feature type="signal peptide" evidence="1">
    <location>
        <begin position="1"/>
        <end position="20"/>
    </location>
</feature>
<evidence type="ECO:0000313" key="2">
    <source>
        <dbReference type="EMBL" id="PYC29280.1"/>
    </source>
</evidence>
<dbReference type="Gene3D" id="3.30.1150.10">
    <property type="match status" value="1"/>
</dbReference>
<dbReference type="OrthoDB" id="6867568at2"/>
<evidence type="ECO:0000313" key="3">
    <source>
        <dbReference type="Proteomes" id="UP000248146"/>
    </source>
</evidence>
<dbReference type="SUPFAM" id="SSF74653">
    <property type="entry name" value="TolA/TonB C-terminal domain"/>
    <property type="match status" value="1"/>
</dbReference>
<accession>A0A2V4LWT0</accession>
<organism evidence="2 3">
    <name type="scientific">Aquipseudomonas alcaligenes</name>
    <name type="common">Pseudomonas alcaligenes</name>
    <dbReference type="NCBI Taxonomy" id="43263"/>
    <lineage>
        <taxon>Bacteria</taxon>
        <taxon>Pseudomonadati</taxon>
        <taxon>Pseudomonadota</taxon>
        <taxon>Gammaproteobacteria</taxon>
        <taxon>Pseudomonadales</taxon>
        <taxon>Pseudomonadaceae</taxon>
        <taxon>Aquipseudomonas</taxon>
    </lineage>
</organism>
<dbReference type="RefSeq" id="WP_110680428.1">
    <property type="nucleotide sequence ID" value="NZ_QJRX01000001.1"/>
</dbReference>
<reference evidence="2 3" key="1">
    <citation type="submission" date="2018-06" db="EMBL/GenBank/DDBJ databases">
        <title>Pseudomonas diversity within urban Lake Michigan freshwaters.</title>
        <authorList>
            <person name="Batrich M."/>
            <person name="Hatzopoulos T."/>
            <person name="Putonti C."/>
        </authorList>
    </citation>
    <scope>NUCLEOTIDE SEQUENCE [LARGE SCALE GENOMIC DNA]</scope>
    <source>
        <strain evidence="2 3">MB-090714</strain>
    </source>
</reference>
<feature type="chain" id="PRO_5015925629" description="TonB C-terminal domain-containing protein" evidence="1">
    <location>
        <begin position="21"/>
        <end position="352"/>
    </location>
</feature>
<dbReference type="Proteomes" id="UP000248146">
    <property type="component" value="Unassembled WGS sequence"/>
</dbReference>
<proteinExistence type="predicted"/>
<comment type="caution">
    <text evidence="2">The sequence shown here is derived from an EMBL/GenBank/DDBJ whole genome shotgun (WGS) entry which is preliminary data.</text>
</comment>
<protein>
    <recommendedName>
        <fullName evidence="4">TonB C-terminal domain-containing protein</fullName>
    </recommendedName>
</protein>
<keyword evidence="1" id="KW-0732">Signal</keyword>
<evidence type="ECO:0008006" key="4">
    <source>
        <dbReference type="Google" id="ProtNLM"/>
    </source>
</evidence>
<sequence length="352" mass="38859">MRLFLSLLMLLALSGCQVTHSLPEPQLAREPQLPEIHVQIAGPVPGHWVRNELRQVGVFEQVAEGRDPSGYNLRVVSLGDYSTARHIPKLLLSAFTLFTVPVPVSWDGRMSFELSRGEQLLARYDIANQTRHYMGLFAHANGANENVRLIVDEFVARLQKDAAIFSVPLLKPLYTPQPQLPAGLKLPPDAQVSATFTVHADGHVSDIATSQAPVELQQAVIDSLSTWRYEPWAVQDGTARQQRVEKRFAFGSASDGVPPLDSLLSQPCSAVVAEADRFQAAHPQAQLREVPTFKYTSALLFMSVLSRSANTEHVLGYPRKFEEALPRIVAQCRANPESSYEVQVAKALGLSH</sequence>
<dbReference type="AlphaFoldDB" id="A0A2V4LWT0"/>